<name>A0A2N5VC24_9BASI</name>
<dbReference type="AlphaFoldDB" id="A0A2N5VC24"/>
<reference evidence="4 5" key="1">
    <citation type="submission" date="2017-11" db="EMBL/GenBank/DDBJ databases">
        <title>De novo assembly and phasing of dikaryotic genomes from two isolates of Puccinia coronata f. sp. avenae, the causal agent of oat crown rust.</title>
        <authorList>
            <person name="Miller M.E."/>
            <person name="Zhang Y."/>
            <person name="Omidvar V."/>
            <person name="Sperschneider J."/>
            <person name="Schwessinger B."/>
            <person name="Raley C."/>
            <person name="Palmer J.M."/>
            <person name="Garnica D."/>
            <person name="Upadhyaya N."/>
            <person name="Rathjen J."/>
            <person name="Taylor J.M."/>
            <person name="Park R.F."/>
            <person name="Dodds P.N."/>
            <person name="Hirsch C.D."/>
            <person name="Kianian S.F."/>
            <person name="Figueroa M."/>
        </authorList>
    </citation>
    <scope>NUCLEOTIDE SEQUENCE [LARGE SCALE GENOMIC DNA]</scope>
    <source>
        <strain evidence="3">12NC29</strain>
        <strain evidence="2">12SD80</strain>
    </source>
</reference>
<dbReference type="OrthoDB" id="2507849at2759"/>
<feature type="compositionally biased region" description="Pro residues" evidence="1">
    <location>
        <begin position="226"/>
        <end position="237"/>
    </location>
</feature>
<organism evidence="2 5">
    <name type="scientific">Puccinia coronata f. sp. avenae</name>
    <dbReference type="NCBI Taxonomy" id="200324"/>
    <lineage>
        <taxon>Eukaryota</taxon>
        <taxon>Fungi</taxon>
        <taxon>Dikarya</taxon>
        <taxon>Basidiomycota</taxon>
        <taxon>Pucciniomycotina</taxon>
        <taxon>Pucciniomycetes</taxon>
        <taxon>Pucciniales</taxon>
        <taxon>Pucciniaceae</taxon>
        <taxon>Puccinia</taxon>
    </lineage>
</organism>
<feature type="compositionally biased region" description="Polar residues" evidence="1">
    <location>
        <begin position="130"/>
        <end position="144"/>
    </location>
</feature>
<dbReference type="Proteomes" id="UP000235392">
    <property type="component" value="Unassembled WGS sequence"/>
</dbReference>
<evidence type="ECO:0000313" key="5">
    <source>
        <dbReference type="Proteomes" id="UP000235392"/>
    </source>
</evidence>
<proteinExistence type="predicted"/>
<gene>
    <name evidence="3" type="ORF">PCANC_15472</name>
    <name evidence="2" type="ORF">PCASD_08202</name>
</gene>
<dbReference type="Proteomes" id="UP000235388">
    <property type="component" value="Unassembled WGS sequence"/>
</dbReference>
<keyword evidence="4" id="KW-1185">Reference proteome</keyword>
<dbReference type="EMBL" id="PGCJ01000101">
    <property type="protein sequence ID" value="PLW48688.1"/>
    <property type="molecule type" value="Genomic_DNA"/>
</dbReference>
<sequence length="237" mass="25701">MPLHLHQDAPPPKKTACAPSLQSPMFEKPHDSTKAASLLEKPHKPINKTPLFEKPHKPIKNIPLLEKPHKIIDDATSLKKFHELIKNKISLLLSQSSLASVLNAEKCTNTSSGKLAPKDTNLAPVHVSSGDHNPTPANGPNANLSLVKPHYNKSPNPAPLSMKPDDQPKSTTIQQSFASLNVSKISGIAKNALLVLTLHSASSKSLPECRDPESPNTLFTMEKPLPDPQPTAPFPHF</sequence>
<accession>A0A2N5VC24</accession>
<dbReference type="EMBL" id="PGCI01000030">
    <property type="protein sequence ID" value="PLW47545.1"/>
    <property type="molecule type" value="Genomic_DNA"/>
</dbReference>
<protein>
    <submittedName>
        <fullName evidence="2">Uncharacterized protein</fullName>
    </submittedName>
</protein>
<comment type="caution">
    <text evidence="2">The sequence shown here is derived from an EMBL/GenBank/DDBJ whole genome shotgun (WGS) entry which is preliminary data.</text>
</comment>
<evidence type="ECO:0000313" key="3">
    <source>
        <dbReference type="EMBL" id="PLW48688.1"/>
    </source>
</evidence>
<evidence type="ECO:0000313" key="4">
    <source>
        <dbReference type="Proteomes" id="UP000235388"/>
    </source>
</evidence>
<feature type="region of interest" description="Disordered" evidence="1">
    <location>
        <begin position="1"/>
        <end position="55"/>
    </location>
</feature>
<feature type="region of interest" description="Disordered" evidence="1">
    <location>
        <begin position="109"/>
        <end position="171"/>
    </location>
</feature>
<evidence type="ECO:0000313" key="2">
    <source>
        <dbReference type="EMBL" id="PLW47545.1"/>
    </source>
</evidence>
<evidence type="ECO:0000256" key="1">
    <source>
        <dbReference type="SAM" id="MobiDB-lite"/>
    </source>
</evidence>
<feature type="region of interest" description="Disordered" evidence="1">
    <location>
        <begin position="202"/>
        <end position="237"/>
    </location>
</feature>
<dbReference type="STRING" id="200324.A0A2N5VC24"/>